<dbReference type="EMBL" id="AWVF01000134">
    <property type="protein sequence ID" value="ERJ96492.1"/>
    <property type="molecule type" value="Genomic_DNA"/>
</dbReference>
<feature type="compositionally biased region" description="Low complexity" evidence="1">
    <location>
        <begin position="47"/>
        <end position="57"/>
    </location>
</feature>
<keyword evidence="2" id="KW-0812">Transmembrane</keyword>
<evidence type="ECO:0000313" key="3">
    <source>
        <dbReference type="EMBL" id="ERJ96492.1"/>
    </source>
</evidence>
<evidence type="ECO:0008006" key="5">
    <source>
        <dbReference type="Google" id="ProtNLM"/>
    </source>
</evidence>
<dbReference type="eggNOG" id="COG1594">
    <property type="taxonomic scope" value="Bacteria"/>
</dbReference>
<dbReference type="HOGENOM" id="CLU_039030_0_0_9"/>
<evidence type="ECO:0000256" key="2">
    <source>
        <dbReference type="SAM" id="Phobius"/>
    </source>
</evidence>
<accession>U2KW28</accession>
<keyword evidence="2" id="KW-1133">Transmembrane helix</keyword>
<dbReference type="AlphaFoldDB" id="U2KW28"/>
<sequence length="361" mass="41033">MNTVQYKCPNCGAELTFDPEHQNFSCEYCDSTYTEAEMQQLYQNMEQQADQQADASAETLESETDDKAFENETRLYTCQNCGAQIIAEAETSATFCYYCHTPVVLAGRLTGEYKPAYVLPFAVTREAAVEKFHSWCKKRWFLPRSFTSEKQLEKMSGVYVPFWLTNCDAKTQVDALGKKERSWRDGDYQVTETKEFAVKRLAKIPYRGVPADGSQKIEDALMNAIEPFSYDKMKAFSMKYLSGFMAQKYDVPYDQILPRIHKRIDEHAVKTVEKSISGYSSHVVTSHNVQMENIQHDYALLPVWFMHYQYHGKNYDFAMNGQTGTQAGTPPLSWGKALLFSGVLAAAITGLAVLIGGLMFR</sequence>
<gene>
    <name evidence="3" type="ORF">RUMCAL_01143</name>
</gene>
<evidence type="ECO:0000256" key="1">
    <source>
        <dbReference type="SAM" id="MobiDB-lite"/>
    </source>
</evidence>
<dbReference type="PATRIC" id="fig|411473.3.peg.943"/>
<proteinExistence type="predicted"/>
<keyword evidence="2" id="KW-0472">Membrane</keyword>
<name>U2KW28_9FIRM</name>
<dbReference type="PANTHER" id="PTHR37826:SF3">
    <property type="entry name" value="J DOMAIN-CONTAINING PROTEIN"/>
    <property type="match status" value="1"/>
</dbReference>
<dbReference type="RefSeq" id="WP_021682603.1">
    <property type="nucleotide sequence ID" value="NZ_KI260426.1"/>
</dbReference>
<dbReference type="OrthoDB" id="3182597at2"/>
<dbReference type="STRING" id="411473.RUMCAL_01143"/>
<dbReference type="Proteomes" id="UP000016662">
    <property type="component" value="Unassembled WGS sequence"/>
</dbReference>
<feature type="transmembrane region" description="Helical" evidence="2">
    <location>
        <begin position="338"/>
        <end position="360"/>
    </location>
</feature>
<comment type="caution">
    <text evidence="3">The sequence shown here is derived from an EMBL/GenBank/DDBJ whole genome shotgun (WGS) entry which is preliminary data.</text>
</comment>
<keyword evidence="4" id="KW-1185">Reference proteome</keyword>
<evidence type="ECO:0000313" key="4">
    <source>
        <dbReference type="Proteomes" id="UP000016662"/>
    </source>
</evidence>
<organism evidence="3 4">
    <name type="scientific">Ruminococcus callidus ATCC 27760</name>
    <dbReference type="NCBI Taxonomy" id="411473"/>
    <lineage>
        <taxon>Bacteria</taxon>
        <taxon>Bacillati</taxon>
        <taxon>Bacillota</taxon>
        <taxon>Clostridia</taxon>
        <taxon>Eubacteriales</taxon>
        <taxon>Oscillospiraceae</taxon>
        <taxon>Ruminococcus</taxon>
    </lineage>
</organism>
<feature type="region of interest" description="Disordered" evidence="1">
    <location>
        <begin position="45"/>
        <end position="64"/>
    </location>
</feature>
<reference evidence="3 4" key="1">
    <citation type="submission" date="2013-07" db="EMBL/GenBank/DDBJ databases">
        <authorList>
            <person name="Weinstock G."/>
            <person name="Sodergren E."/>
            <person name="Wylie T."/>
            <person name="Fulton L."/>
            <person name="Fulton R."/>
            <person name="Fronick C."/>
            <person name="O'Laughlin M."/>
            <person name="Godfrey J."/>
            <person name="Miner T."/>
            <person name="Herter B."/>
            <person name="Appelbaum E."/>
            <person name="Cordes M."/>
            <person name="Lek S."/>
            <person name="Wollam A."/>
            <person name="Pepin K.H."/>
            <person name="Palsikar V.B."/>
            <person name="Mitreva M."/>
            <person name="Wilson R.K."/>
        </authorList>
    </citation>
    <scope>NUCLEOTIDE SEQUENCE [LARGE SCALE GENOMIC DNA]</scope>
    <source>
        <strain evidence="3 4">ATCC 27760</strain>
    </source>
</reference>
<dbReference type="PANTHER" id="PTHR37826">
    <property type="entry name" value="FLOTILLIN BAND_7_5 DOMAIN PROTEIN"/>
    <property type="match status" value="1"/>
</dbReference>
<protein>
    <recommendedName>
        <fullName evidence="5">TFIIB-type zinc ribbon-containing protein</fullName>
    </recommendedName>
</protein>
<dbReference type="Gene3D" id="2.20.28.30">
    <property type="entry name" value="RNA polymerase ii, chain L"/>
    <property type="match status" value="2"/>
</dbReference>